<proteinExistence type="predicted"/>
<dbReference type="OrthoDB" id="538223at2759"/>
<accession>A0A0D2G2G3</accession>
<dbReference type="EMBL" id="KN846988">
    <property type="protein sequence ID" value="KIW92907.1"/>
    <property type="molecule type" value="Genomic_DNA"/>
</dbReference>
<dbReference type="HOGENOM" id="CLU_1015654_0_0_1"/>
<gene>
    <name evidence="1" type="ORF">Z519_06756</name>
</gene>
<dbReference type="PANTHER" id="PTHR10622:SF11">
    <property type="entry name" value="HET-DOMAIN-CONTAINING PROTEIN"/>
    <property type="match status" value="1"/>
</dbReference>
<dbReference type="PANTHER" id="PTHR10622">
    <property type="entry name" value="HET DOMAIN-CONTAINING PROTEIN"/>
    <property type="match status" value="1"/>
</dbReference>
<evidence type="ECO:0000313" key="2">
    <source>
        <dbReference type="Proteomes" id="UP000053789"/>
    </source>
</evidence>
<dbReference type="VEuPathDB" id="FungiDB:Z519_06756"/>
<protein>
    <submittedName>
        <fullName evidence="1">Uncharacterized protein</fullName>
    </submittedName>
</protein>
<dbReference type="GeneID" id="27699684"/>
<reference evidence="1" key="1">
    <citation type="submission" date="2015-01" db="EMBL/GenBank/DDBJ databases">
        <title>The Genome Sequence of Cladophialophora bantiana CBS 173.52.</title>
        <authorList>
            <consortium name="The Broad Institute Genomics Platform"/>
            <person name="Cuomo C."/>
            <person name="de Hoog S."/>
            <person name="Gorbushina A."/>
            <person name="Stielow B."/>
            <person name="Teixiera M."/>
            <person name="Abouelleil A."/>
            <person name="Chapman S.B."/>
            <person name="Priest M."/>
            <person name="Young S.K."/>
            <person name="Wortman J."/>
            <person name="Nusbaum C."/>
            <person name="Birren B."/>
        </authorList>
    </citation>
    <scope>NUCLEOTIDE SEQUENCE [LARGE SCALE GENOMIC DNA]</scope>
    <source>
        <strain evidence="1">CBS 173.52</strain>
    </source>
</reference>
<dbReference type="AlphaFoldDB" id="A0A0D2G2G3"/>
<keyword evidence="2" id="KW-1185">Reference proteome</keyword>
<dbReference type="RefSeq" id="XP_016619576.1">
    <property type="nucleotide sequence ID" value="XM_016764494.1"/>
</dbReference>
<organism evidence="1 2">
    <name type="scientific">Cladophialophora bantiana (strain ATCC 10958 / CBS 173.52 / CDC B-1940 / NIH 8579)</name>
    <name type="common">Xylohypha bantiana</name>
    <dbReference type="NCBI Taxonomy" id="1442370"/>
    <lineage>
        <taxon>Eukaryota</taxon>
        <taxon>Fungi</taxon>
        <taxon>Dikarya</taxon>
        <taxon>Ascomycota</taxon>
        <taxon>Pezizomycotina</taxon>
        <taxon>Eurotiomycetes</taxon>
        <taxon>Chaetothyriomycetidae</taxon>
        <taxon>Chaetothyriales</taxon>
        <taxon>Herpotrichiellaceae</taxon>
        <taxon>Cladophialophora</taxon>
    </lineage>
</organism>
<evidence type="ECO:0000313" key="1">
    <source>
        <dbReference type="EMBL" id="KIW92907.1"/>
    </source>
</evidence>
<dbReference type="Proteomes" id="UP000053789">
    <property type="component" value="Unassembled WGS sequence"/>
</dbReference>
<name>A0A0D2G2G3_CLAB1</name>
<sequence length="274" mass="30416">MFRWYRNATRCYVYLSDVPSPPSGTSDEFNPQSWDSDFGKANGSLGVGRSKNFLPPIRSRSSLASIPTSALQGAPLSRFSVDERFFWIGCGETKLEEDKVYSLLGILDVKMSLFYGEGGPGAFKRVREIIDKREKCIQDLRLTDPRDDKRRIVETKGGLLKDSYYWILETPSSNNGATPGRAHYCGSGATPIDNRDGTSVILLLPGYRFAINNATAVLRGLIRMLVGQQPSLVSRIQKKYDHAGKALFEDANAWAALSEIFANILQDPSMDTTT</sequence>